<dbReference type="RefSeq" id="WP_171701258.1">
    <property type="nucleotide sequence ID" value="NZ_JABFHI010000001.1"/>
</dbReference>
<name>A0A7Y3X9Z4_9GAMM</name>
<accession>A0A7Y3X9Z4</accession>
<dbReference type="SMART" id="SM00530">
    <property type="entry name" value="HTH_XRE"/>
    <property type="match status" value="1"/>
</dbReference>
<sequence length="176" mass="19175">MQSLGARIKELRLRAELNKAELARRIGVSDVTISYWESGAIKQIGHERLVALADALTCSLSTLLEGDNRSALPVLSHTGPFPWKQMNASPIDVSDSVLPIRLPWHAPAFIATPGPDTHFDPLKAGDLALLGPTEVFQQAGHYLVSNGSQLEIKHLDALPSSELPLHAILLCHWRAV</sequence>
<comment type="caution">
    <text evidence="2">The sequence shown here is derived from an EMBL/GenBank/DDBJ whole genome shotgun (WGS) entry which is preliminary data.</text>
</comment>
<proteinExistence type="predicted"/>
<reference evidence="2 3" key="1">
    <citation type="submission" date="2020-05" db="EMBL/GenBank/DDBJ databases">
        <authorList>
            <person name="Ruan W."/>
            <person name="Jeon C.O."/>
            <person name="Chun B.H."/>
        </authorList>
    </citation>
    <scope>NUCLEOTIDE SEQUENCE [LARGE SCALE GENOMIC DNA]</scope>
    <source>
        <strain evidence="2 3">TBZ9</strain>
    </source>
</reference>
<organism evidence="2 3">
    <name type="scientific">Vreelandella azerica</name>
    <dbReference type="NCBI Taxonomy" id="2732867"/>
    <lineage>
        <taxon>Bacteria</taxon>
        <taxon>Pseudomonadati</taxon>
        <taxon>Pseudomonadota</taxon>
        <taxon>Gammaproteobacteria</taxon>
        <taxon>Oceanospirillales</taxon>
        <taxon>Halomonadaceae</taxon>
        <taxon>Vreelandella</taxon>
    </lineage>
</organism>
<dbReference type="PROSITE" id="PS50943">
    <property type="entry name" value="HTH_CROC1"/>
    <property type="match status" value="1"/>
</dbReference>
<keyword evidence="3" id="KW-1185">Reference proteome</keyword>
<dbReference type="InterPro" id="IPR001387">
    <property type="entry name" value="Cro/C1-type_HTH"/>
</dbReference>
<dbReference type="InterPro" id="IPR010982">
    <property type="entry name" value="Lambda_DNA-bd_dom_sf"/>
</dbReference>
<evidence type="ECO:0000259" key="1">
    <source>
        <dbReference type="PROSITE" id="PS50943"/>
    </source>
</evidence>
<evidence type="ECO:0000313" key="3">
    <source>
        <dbReference type="Proteomes" id="UP000588806"/>
    </source>
</evidence>
<dbReference type="Gene3D" id="1.10.260.40">
    <property type="entry name" value="lambda repressor-like DNA-binding domains"/>
    <property type="match status" value="1"/>
</dbReference>
<feature type="domain" description="HTH cro/C1-type" evidence="1">
    <location>
        <begin position="8"/>
        <end position="63"/>
    </location>
</feature>
<gene>
    <name evidence="2" type="ORF">HLB35_01620</name>
</gene>
<reference evidence="2 3" key="2">
    <citation type="submission" date="2020-06" db="EMBL/GenBank/DDBJ databases">
        <title>Halomonas songnenensis sp. nov., a moderately halophilic bacterium isolated from saline and alkaline soils.</title>
        <authorList>
            <person name="Jiang J."/>
            <person name="Pan Y."/>
        </authorList>
    </citation>
    <scope>NUCLEOTIDE SEQUENCE [LARGE SCALE GENOMIC DNA]</scope>
    <source>
        <strain evidence="2 3">TBZ9</strain>
    </source>
</reference>
<dbReference type="Pfam" id="PF01381">
    <property type="entry name" value="HTH_3"/>
    <property type="match status" value="1"/>
</dbReference>
<dbReference type="Proteomes" id="UP000588806">
    <property type="component" value="Unassembled WGS sequence"/>
</dbReference>
<dbReference type="AlphaFoldDB" id="A0A7Y3X9Z4"/>
<evidence type="ECO:0000313" key="2">
    <source>
        <dbReference type="EMBL" id="NOG30794.1"/>
    </source>
</evidence>
<dbReference type="SUPFAM" id="SSF47413">
    <property type="entry name" value="lambda repressor-like DNA-binding domains"/>
    <property type="match status" value="1"/>
</dbReference>
<protein>
    <submittedName>
        <fullName evidence="2">Helix-turn-helix domain-containing protein</fullName>
    </submittedName>
</protein>
<dbReference type="EMBL" id="JABFHI010000001">
    <property type="protein sequence ID" value="NOG30794.1"/>
    <property type="molecule type" value="Genomic_DNA"/>
</dbReference>
<dbReference type="GO" id="GO:0003677">
    <property type="term" value="F:DNA binding"/>
    <property type="evidence" value="ECO:0007669"/>
    <property type="project" value="InterPro"/>
</dbReference>
<dbReference type="CDD" id="cd00093">
    <property type="entry name" value="HTH_XRE"/>
    <property type="match status" value="1"/>
</dbReference>